<keyword evidence="4" id="KW-0479">Metal-binding</keyword>
<dbReference type="InterPro" id="IPR000555">
    <property type="entry name" value="JAMM/MPN+_dom"/>
</dbReference>
<feature type="compositionally biased region" description="Basic and acidic residues" evidence="9">
    <location>
        <begin position="131"/>
        <end position="153"/>
    </location>
</feature>
<keyword evidence="5" id="KW-0833">Ubl conjugation pathway</keyword>
<gene>
    <name evidence="11" type="ORF">EJ08DRAFT_590456</name>
</gene>
<evidence type="ECO:0000256" key="9">
    <source>
        <dbReference type="SAM" id="MobiDB-lite"/>
    </source>
</evidence>
<sequence>MALVGAASHGFGKEPLSVKGISEEAISFEYNPDIPLRYWLRTADAIQKQAQSYDRDGNEQDAYLFYLRHATLLLDKLGKHPELKAPGNQATYMKATKGLAFNLNRMESLKPAIEQRHEQYVQAAARRKAEREEWLKSRPQTEKPLEHDRHGDGYGDGDMGGSRKRARRELHAGDGSNRSLALSLAQKDQKKRRVVQRHQDGQGREDDSRPVDEDEKPSKDQDPTDDLARQIIAAGKRGESTYIERNGTFNSHGTTFTPRNFNYPIVPHKRNYDLNGKETQPSLRDSQSTLRSNAPARPPKEYFNYGEPPSRPPKERDWSTPLQPQPPTLPSKDLIAELPADPIPRATTQTPDINSSDYTFTPTCTTESGSPLRTVFLPPTLRSSFLNLAHPNTTRDLETCGILCGTLISNAFFISKLVIPEQEATANTCDTVNEEALFEYCDRNDLMTLGWIHTHPSQTCFMSSRDLHTHAGYQVQMAESVAIVCAPRDDPPYGVFRLTDPPGLKTILNCRLPGIFHPHEGGRIYTDASKPGHVWELPGLEFEVVDLRPGK</sequence>
<evidence type="ECO:0000256" key="4">
    <source>
        <dbReference type="ARBA" id="ARBA00022723"/>
    </source>
</evidence>
<dbReference type="Gene3D" id="1.20.58.80">
    <property type="entry name" value="Phosphotransferase system, lactose/cellobiose-type IIA subunit"/>
    <property type="match status" value="1"/>
</dbReference>
<dbReference type="Pfam" id="PF08969">
    <property type="entry name" value="USP8_dimer"/>
    <property type="match status" value="1"/>
</dbReference>
<evidence type="ECO:0000256" key="6">
    <source>
        <dbReference type="ARBA" id="ARBA00022801"/>
    </source>
</evidence>
<feature type="compositionally biased region" description="Polar residues" evidence="9">
    <location>
        <begin position="277"/>
        <end position="292"/>
    </location>
</feature>
<dbReference type="SUPFAM" id="SSF102712">
    <property type="entry name" value="JAB1/MPN domain"/>
    <property type="match status" value="1"/>
</dbReference>
<dbReference type="GO" id="GO:0016020">
    <property type="term" value="C:membrane"/>
    <property type="evidence" value="ECO:0007669"/>
    <property type="project" value="TreeGrafter"/>
</dbReference>
<evidence type="ECO:0000259" key="10">
    <source>
        <dbReference type="PROSITE" id="PS50249"/>
    </source>
</evidence>
<comment type="similarity">
    <text evidence="2">Belongs to the peptidase M67C family.</text>
</comment>
<accession>A0A9P4NPD2</accession>
<evidence type="ECO:0000256" key="7">
    <source>
        <dbReference type="ARBA" id="ARBA00022833"/>
    </source>
</evidence>
<evidence type="ECO:0000256" key="2">
    <source>
        <dbReference type="ARBA" id="ARBA00010981"/>
    </source>
</evidence>
<dbReference type="GO" id="GO:0061578">
    <property type="term" value="F:K63-linked deubiquitinase activity"/>
    <property type="evidence" value="ECO:0007669"/>
    <property type="project" value="InterPro"/>
</dbReference>
<keyword evidence="8" id="KW-0482">Metalloprotease</keyword>
<keyword evidence="3" id="KW-0645">Protease</keyword>
<dbReference type="Pfam" id="PF01398">
    <property type="entry name" value="JAB"/>
    <property type="match status" value="1"/>
</dbReference>
<comment type="cofactor">
    <cofactor evidence="1">
        <name>Zn(2+)</name>
        <dbReference type="ChEBI" id="CHEBI:29105"/>
    </cofactor>
</comment>
<dbReference type="FunFam" id="3.40.140.10:FF:000033">
    <property type="entry name" value="AMSH-like protease sst2"/>
    <property type="match status" value="1"/>
</dbReference>
<dbReference type="OrthoDB" id="3640at2759"/>
<dbReference type="GO" id="GO:0006508">
    <property type="term" value="P:proteolysis"/>
    <property type="evidence" value="ECO:0007669"/>
    <property type="project" value="UniProtKB-KW"/>
</dbReference>
<dbReference type="SUPFAM" id="SSF140856">
    <property type="entry name" value="USP8 N-terminal domain-like"/>
    <property type="match status" value="1"/>
</dbReference>
<dbReference type="AlphaFoldDB" id="A0A9P4NPD2"/>
<evidence type="ECO:0000256" key="8">
    <source>
        <dbReference type="ARBA" id="ARBA00023049"/>
    </source>
</evidence>
<dbReference type="Proteomes" id="UP000800235">
    <property type="component" value="Unassembled WGS sequence"/>
</dbReference>
<dbReference type="PROSITE" id="PS50249">
    <property type="entry name" value="MPN"/>
    <property type="match status" value="1"/>
</dbReference>
<evidence type="ECO:0000256" key="3">
    <source>
        <dbReference type="ARBA" id="ARBA00022670"/>
    </source>
</evidence>
<dbReference type="SMART" id="SM00232">
    <property type="entry name" value="JAB_MPN"/>
    <property type="match status" value="1"/>
</dbReference>
<protein>
    <recommendedName>
        <fullName evidence="10">MPN domain-containing protein</fullName>
    </recommendedName>
</protein>
<reference evidence="11" key="1">
    <citation type="journal article" date="2020" name="Stud. Mycol.">
        <title>101 Dothideomycetes genomes: a test case for predicting lifestyles and emergence of pathogens.</title>
        <authorList>
            <person name="Haridas S."/>
            <person name="Albert R."/>
            <person name="Binder M."/>
            <person name="Bloem J."/>
            <person name="Labutti K."/>
            <person name="Salamov A."/>
            <person name="Andreopoulos B."/>
            <person name="Baker S."/>
            <person name="Barry K."/>
            <person name="Bills G."/>
            <person name="Bluhm B."/>
            <person name="Cannon C."/>
            <person name="Castanera R."/>
            <person name="Culley D."/>
            <person name="Daum C."/>
            <person name="Ezra D."/>
            <person name="Gonzalez J."/>
            <person name="Henrissat B."/>
            <person name="Kuo A."/>
            <person name="Liang C."/>
            <person name="Lipzen A."/>
            <person name="Lutzoni F."/>
            <person name="Magnuson J."/>
            <person name="Mondo S."/>
            <person name="Nolan M."/>
            <person name="Ohm R."/>
            <person name="Pangilinan J."/>
            <person name="Park H.-J."/>
            <person name="Ramirez L."/>
            <person name="Alfaro M."/>
            <person name="Sun H."/>
            <person name="Tritt A."/>
            <person name="Yoshinaga Y."/>
            <person name="Zwiers L.-H."/>
            <person name="Turgeon B."/>
            <person name="Goodwin S."/>
            <person name="Spatafora J."/>
            <person name="Crous P."/>
            <person name="Grigoriev I."/>
        </authorList>
    </citation>
    <scope>NUCLEOTIDE SEQUENCE</scope>
    <source>
        <strain evidence="11">CBS 130266</strain>
    </source>
</reference>
<comment type="caution">
    <text evidence="11">The sequence shown here is derived from an EMBL/GenBank/DDBJ whole genome shotgun (WGS) entry which is preliminary data.</text>
</comment>
<feature type="domain" description="MPN" evidence="10">
    <location>
        <begin position="375"/>
        <end position="502"/>
    </location>
</feature>
<name>A0A9P4NPD2_9PEZI</name>
<proteinExistence type="inferred from homology"/>
<keyword evidence="12" id="KW-1185">Reference proteome</keyword>
<evidence type="ECO:0000313" key="11">
    <source>
        <dbReference type="EMBL" id="KAF2429609.1"/>
    </source>
</evidence>
<evidence type="ECO:0000256" key="1">
    <source>
        <dbReference type="ARBA" id="ARBA00001947"/>
    </source>
</evidence>
<dbReference type="Gene3D" id="3.40.140.10">
    <property type="entry name" value="Cytidine Deaminase, domain 2"/>
    <property type="match status" value="1"/>
</dbReference>
<feature type="region of interest" description="Disordered" evidence="9">
    <location>
        <begin position="131"/>
        <end position="226"/>
    </location>
</feature>
<dbReference type="InterPro" id="IPR044098">
    <property type="entry name" value="STAMBP/STALP-like_MPN"/>
</dbReference>
<feature type="region of interest" description="Disordered" evidence="9">
    <location>
        <begin position="244"/>
        <end position="330"/>
    </location>
</feature>
<dbReference type="InterPro" id="IPR015063">
    <property type="entry name" value="USP8_dimer"/>
</dbReference>
<dbReference type="GO" id="GO:0005768">
    <property type="term" value="C:endosome"/>
    <property type="evidence" value="ECO:0007669"/>
    <property type="project" value="TreeGrafter"/>
</dbReference>
<dbReference type="EMBL" id="MU007045">
    <property type="protein sequence ID" value="KAF2429609.1"/>
    <property type="molecule type" value="Genomic_DNA"/>
</dbReference>
<dbReference type="GO" id="GO:0046872">
    <property type="term" value="F:metal ion binding"/>
    <property type="evidence" value="ECO:0007669"/>
    <property type="project" value="UniProtKB-KW"/>
</dbReference>
<dbReference type="GO" id="GO:0140492">
    <property type="term" value="F:metal-dependent deubiquitinase activity"/>
    <property type="evidence" value="ECO:0007669"/>
    <property type="project" value="InterPro"/>
</dbReference>
<feature type="compositionally biased region" description="Basic and acidic residues" evidence="9">
    <location>
        <begin position="197"/>
        <end position="226"/>
    </location>
</feature>
<keyword evidence="6" id="KW-0378">Hydrolase</keyword>
<dbReference type="PANTHER" id="PTHR12947:SF13">
    <property type="entry name" value="FI19924P1"/>
    <property type="match status" value="1"/>
</dbReference>
<dbReference type="PANTHER" id="PTHR12947">
    <property type="entry name" value="AMSH-LIKE PROTEASE"/>
    <property type="match status" value="1"/>
</dbReference>
<dbReference type="InterPro" id="IPR037518">
    <property type="entry name" value="MPN"/>
</dbReference>
<dbReference type="CDD" id="cd08066">
    <property type="entry name" value="MPN_AMSH_like"/>
    <property type="match status" value="1"/>
</dbReference>
<evidence type="ECO:0000313" key="12">
    <source>
        <dbReference type="Proteomes" id="UP000800235"/>
    </source>
</evidence>
<organism evidence="11 12">
    <name type="scientific">Tothia fuscella</name>
    <dbReference type="NCBI Taxonomy" id="1048955"/>
    <lineage>
        <taxon>Eukaryota</taxon>
        <taxon>Fungi</taxon>
        <taxon>Dikarya</taxon>
        <taxon>Ascomycota</taxon>
        <taxon>Pezizomycotina</taxon>
        <taxon>Dothideomycetes</taxon>
        <taxon>Pleosporomycetidae</taxon>
        <taxon>Venturiales</taxon>
        <taxon>Cylindrosympodiaceae</taxon>
        <taxon>Tothia</taxon>
    </lineage>
</organism>
<keyword evidence="7" id="KW-0862">Zinc</keyword>
<evidence type="ECO:0000256" key="5">
    <source>
        <dbReference type="ARBA" id="ARBA00022786"/>
    </source>
</evidence>
<dbReference type="GO" id="GO:0070536">
    <property type="term" value="P:protein K63-linked deubiquitination"/>
    <property type="evidence" value="ECO:0007669"/>
    <property type="project" value="InterPro"/>
</dbReference>
<feature type="compositionally biased region" description="Polar residues" evidence="9">
    <location>
        <begin position="247"/>
        <end position="260"/>
    </location>
</feature>